<dbReference type="KEGG" id="dat:HRM2_12410"/>
<protein>
    <submittedName>
        <fullName evidence="3">Pyruvate phosphate dikinase</fullName>
        <ecNumber evidence="3">2.7.9.1</ecNumber>
    </submittedName>
</protein>
<dbReference type="Gene3D" id="3.50.30.10">
    <property type="entry name" value="Phosphohistidine domain"/>
    <property type="match status" value="1"/>
</dbReference>
<gene>
    <name evidence="3" type="ordered locus">HRM2_12410</name>
</gene>
<dbReference type="Pfam" id="PF01326">
    <property type="entry name" value="PPDK_N"/>
    <property type="match status" value="1"/>
</dbReference>
<name>C0QM47_DESAH</name>
<organism evidence="3 4">
    <name type="scientific">Desulforapulum autotrophicum (strain ATCC 43914 / DSM 3382 / VKM B-1955 / HRM2)</name>
    <name type="common">Desulfobacterium autotrophicum</name>
    <dbReference type="NCBI Taxonomy" id="177437"/>
    <lineage>
        <taxon>Bacteria</taxon>
        <taxon>Pseudomonadati</taxon>
        <taxon>Thermodesulfobacteriota</taxon>
        <taxon>Desulfobacteria</taxon>
        <taxon>Desulfobacterales</taxon>
        <taxon>Desulfobacteraceae</taxon>
        <taxon>Desulforapulum</taxon>
    </lineage>
</organism>
<dbReference type="EC" id="2.7.9.1" evidence="3"/>
<keyword evidence="4" id="KW-1185">Reference proteome</keyword>
<dbReference type="Pfam" id="PF00391">
    <property type="entry name" value="PEP-utilizers"/>
    <property type="match status" value="1"/>
</dbReference>
<dbReference type="InterPro" id="IPR013815">
    <property type="entry name" value="ATP_grasp_subdomain_1"/>
</dbReference>
<dbReference type="eggNOG" id="COG3848">
    <property type="taxonomic scope" value="Bacteria"/>
</dbReference>
<dbReference type="PANTHER" id="PTHR22931">
    <property type="entry name" value="PHOSPHOENOLPYRUVATE DIKINASE-RELATED"/>
    <property type="match status" value="1"/>
</dbReference>
<dbReference type="Gene3D" id="1.20.80.30">
    <property type="match status" value="1"/>
</dbReference>
<reference evidence="3 4" key="1">
    <citation type="journal article" date="2009" name="Environ. Microbiol.">
        <title>Genome sequence of Desulfobacterium autotrophicum HRM2, a marine sulfate reducer oxidizing organic carbon completely to carbon dioxide.</title>
        <authorList>
            <person name="Strittmatter A.W."/>
            <person name="Liesegang H."/>
            <person name="Rabus R."/>
            <person name="Decker I."/>
            <person name="Amann J."/>
            <person name="Andres S."/>
            <person name="Henne A."/>
            <person name="Fricke W.F."/>
            <person name="Martinez-Arias R."/>
            <person name="Bartels D."/>
            <person name="Goesmann A."/>
            <person name="Krause L."/>
            <person name="Puehler A."/>
            <person name="Klenk H.P."/>
            <person name="Richter M."/>
            <person name="Schuler M."/>
            <person name="Gloeckner F.O."/>
            <person name="Meyerdierks A."/>
            <person name="Gottschalk G."/>
            <person name="Amann R."/>
        </authorList>
    </citation>
    <scope>NUCLEOTIDE SEQUENCE [LARGE SCALE GENOMIC DNA]</scope>
    <source>
        <strain evidence="4">ATCC 43914 / DSM 3382 / HRM2</strain>
    </source>
</reference>
<proteinExistence type="predicted"/>
<sequence>MTSRALEVNLADYHVDVTIDERYQPLQEIMADYYGILKRLNVFLKELSHPYKNWDFIVKEARSFSLGYFHLLRPHPEGPAAVQIFADIFLRAIAENENQTIQEDAAEDLLLFLHHVLTDATDETPRFLPVFKSILAQTLDLSGVKFHLFVTSYFQPDKLARLFIKIGTEETGDNETLNRFLVRFYDHSLSYWLELEDPLVWIQREASHTDYKNLAEQFINETSHQKFFAWKETLLTMAREEPIGSIELTKRLVTLPGYKDIVSLFRQMPKKISRTMPDEITSKRLEVMFLFYIINTPGLAMIHKDALGDINRALTWLIGHEDFKNNLAIIDKTFGVLRALDGRFPQTVLNCVLKSGEAVYRTEEVEVINYFIDQVVDLGFHAPTIKGMGNDWQVISNNTHIQNIRNWLELIGQKPKSSVRLMSALIIFLSCGGVFIKDTDLFARDISAFLAKDIAPVYNLVKQLARLLPAFFNEIGAEGKLRDISTRLDEVCMRKDTLVHFLRKQSHVESSSRVVTFIEEVLQFWQRADKHGLQPFIPPLIYDEIEENGIYSHGMTIIFSALADQGVAIPADLLTMDDTTLVSMINRVDKASDQDRERAVLTLEFYRLLNQKYNFNNIEFDSYLSLLKSEDLPDTGRLKQALAQTDLKQKIAGLLSFLEELKAVILSDQTFEIRENMYHKRHIAVDIPSVYGSYHEARFDALGLTLRIEAIVNVLFEELINAIDLSLITKVTFSQILEILELFAKALGVDGISSNKMKMQLELLTHSIGIREFSFTQYIDIFKGFSRAVKNIIDDNFHTIHGRNILQIMAKMPEDQILEKFLPKEEDMERKKLAHMVADLFFRDKIVTSLGLQQLDVFLNRIMNTLFRQSEKLSETMLNKLFNYDPDNAMTEIGEDKRNNHHIIHLGNKGLNLVELKRMGWPVPPGFIITTEAFRCQELINTYEPAENNFRKHVEENLTFLERSTGKCFGNPKNPLLLSVRSGSSISQPGMLESYMNVGINEEIAESIANISGNAWFAWDCYRRFLQGYGMSFGLNRNDFDSIMYKFKKKNGVPLKREFTGEQMKLLSITYKNMIRDSGIKVVESPIGQLYLAINKVFSSWDSPRARAYRRIMGISDDWGTAVTVQAMVFGNVSSQSGSGVFFTHSPRLPGDTLRLWGDFTIGNQGEDVVSGLVRTLAISEMQREIEQRGSGISLESGFPVLYNNLKAIAHAIIYDNKWDPQEMEFTFESPNYKDLYLLQTRDMSVRERSVIRSFDMDDLNAMEYLGRGIGVSGGPMSGRIVFTLEEIKQWRKDEPHMNLILIRGDTVADDIREIYAADGILTARGGVTSHASVVAHSLKKTCVVGCENLMSNEKKRQCKFANTLMKSGDFISMDGREGLIYKGYLKVNEL</sequence>
<dbReference type="Gene3D" id="3.30.1490.20">
    <property type="entry name" value="ATP-grasp fold, A domain"/>
    <property type="match status" value="1"/>
</dbReference>
<dbReference type="RefSeq" id="WP_015903142.1">
    <property type="nucleotide sequence ID" value="NC_012108.1"/>
</dbReference>
<dbReference type="GO" id="GO:0005524">
    <property type="term" value="F:ATP binding"/>
    <property type="evidence" value="ECO:0007669"/>
    <property type="project" value="InterPro"/>
</dbReference>
<dbReference type="SUPFAM" id="SSF56059">
    <property type="entry name" value="Glutathione synthetase ATP-binding domain-like"/>
    <property type="match status" value="1"/>
</dbReference>
<evidence type="ECO:0000313" key="3">
    <source>
        <dbReference type="EMBL" id="ACN14353.1"/>
    </source>
</evidence>
<keyword evidence="3" id="KW-0670">Pyruvate</keyword>
<evidence type="ECO:0000313" key="4">
    <source>
        <dbReference type="Proteomes" id="UP000000442"/>
    </source>
</evidence>
<dbReference type="InterPro" id="IPR036637">
    <property type="entry name" value="Phosphohistidine_dom_sf"/>
</dbReference>
<dbReference type="InterPro" id="IPR008279">
    <property type="entry name" value="PEP-util_enz_mobile_dom"/>
</dbReference>
<dbReference type="PANTHER" id="PTHR22931:SF9">
    <property type="entry name" value="PYRUVATE, PHOSPHATE DIKINASE 1, CHLOROPLASTIC"/>
    <property type="match status" value="1"/>
</dbReference>
<accession>C0QM47</accession>
<dbReference type="OrthoDB" id="9765468at2"/>
<dbReference type="GO" id="GO:0050242">
    <property type="term" value="F:pyruvate, phosphate dikinase activity"/>
    <property type="evidence" value="ECO:0007669"/>
    <property type="project" value="UniProtKB-EC"/>
</dbReference>
<dbReference type="HOGENOM" id="CLU_257090_0_0_7"/>
<keyword evidence="3" id="KW-0808">Transferase</keyword>
<dbReference type="SUPFAM" id="SSF52009">
    <property type="entry name" value="Phosphohistidine domain"/>
    <property type="match status" value="1"/>
</dbReference>
<dbReference type="eggNOG" id="COG0574">
    <property type="taxonomic scope" value="Bacteria"/>
</dbReference>
<evidence type="ECO:0000259" key="2">
    <source>
        <dbReference type="Pfam" id="PF01326"/>
    </source>
</evidence>
<dbReference type="EMBL" id="CP001087">
    <property type="protein sequence ID" value="ACN14353.1"/>
    <property type="molecule type" value="Genomic_DNA"/>
</dbReference>
<dbReference type="InterPro" id="IPR010121">
    <property type="entry name" value="Pyruvate_phosphate_dikinase"/>
</dbReference>
<feature type="domain" description="PEP-utilising enzyme mobile" evidence="1">
    <location>
        <begin position="1300"/>
        <end position="1379"/>
    </location>
</feature>
<dbReference type="GO" id="GO:0016301">
    <property type="term" value="F:kinase activity"/>
    <property type="evidence" value="ECO:0007669"/>
    <property type="project" value="InterPro"/>
</dbReference>
<dbReference type="Gene3D" id="3.30.470.20">
    <property type="entry name" value="ATP-grasp fold, B domain"/>
    <property type="match status" value="1"/>
</dbReference>
<dbReference type="Proteomes" id="UP000000442">
    <property type="component" value="Chromosome"/>
</dbReference>
<dbReference type="InterPro" id="IPR002192">
    <property type="entry name" value="PPDK_AMP/ATP-bd"/>
</dbReference>
<dbReference type="STRING" id="177437.HRM2_12410"/>
<evidence type="ECO:0000259" key="1">
    <source>
        <dbReference type="Pfam" id="PF00391"/>
    </source>
</evidence>
<feature type="domain" description="Pyruvate phosphate dikinase AMP/ATP-binding" evidence="2">
    <location>
        <begin position="948"/>
        <end position="1175"/>
    </location>
</feature>